<sequence length="159" mass="17328">MLFPCLISGIAFYFFRTSTADAQGMMEVAEKVKGVLSKGRTAVGVAVKFVPCFKLVAEIQGNMKKVGYNAKGLRICLDRAIPKDEEIQGREDQMVTREELRTKVKNCITAMIAAARGKDDIEEDMLTDIKDCFMNAAQSLSALTGGDDGDNAGGEGHRR</sequence>
<dbReference type="GeneID" id="111250297"/>
<protein>
    <submittedName>
        <fullName evidence="2">Uncharacterized protein</fullName>
    </submittedName>
</protein>
<dbReference type="OrthoDB" id="10408053at2759"/>
<organism evidence="2 3">
    <name type="scientific">Varroa destructor</name>
    <name type="common">Honeybee mite</name>
    <dbReference type="NCBI Taxonomy" id="109461"/>
    <lineage>
        <taxon>Eukaryota</taxon>
        <taxon>Metazoa</taxon>
        <taxon>Ecdysozoa</taxon>
        <taxon>Arthropoda</taxon>
        <taxon>Chelicerata</taxon>
        <taxon>Arachnida</taxon>
        <taxon>Acari</taxon>
        <taxon>Parasitiformes</taxon>
        <taxon>Mesostigmata</taxon>
        <taxon>Gamasina</taxon>
        <taxon>Dermanyssoidea</taxon>
        <taxon>Varroidae</taxon>
        <taxon>Varroa</taxon>
    </lineage>
</organism>
<dbReference type="Proteomes" id="UP000594260">
    <property type="component" value="Unplaced"/>
</dbReference>
<keyword evidence="1" id="KW-0732">Signal</keyword>
<accession>A0A7M7K5L9</accession>
<evidence type="ECO:0000313" key="3">
    <source>
        <dbReference type="Proteomes" id="UP000594260"/>
    </source>
</evidence>
<dbReference type="EnsemblMetazoa" id="XM_022805314">
    <property type="protein sequence ID" value="XP_022661049"/>
    <property type="gene ID" value="LOC111250297"/>
</dbReference>
<name>A0A7M7K5L9_VARDE</name>
<evidence type="ECO:0000313" key="2">
    <source>
        <dbReference type="EnsemblMetazoa" id="XP_022661049"/>
    </source>
</evidence>
<keyword evidence="3" id="KW-1185">Reference proteome</keyword>
<feature type="signal peptide" evidence="1">
    <location>
        <begin position="1"/>
        <end position="22"/>
    </location>
</feature>
<dbReference type="RefSeq" id="XP_022661049.1">
    <property type="nucleotide sequence ID" value="XM_022805314.1"/>
</dbReference>
<feature type="chain" id="PRO_5029683570" evidence="1">
    <location>
        <begin position="23"/>
        <end position="159"/>
    </location>
</feature>
<dbReference type="InParanoid" id="A0A7M7K5L9"/>
<proteinExistence type="predicted"/>
<dbReference type="AlphaFoldDB" id="A0A7M7K5L9"/>
<dbReference type="KEGG" id="vde:111250297"/>
<reference evidence="2" key="1">
    <citation type="submission" date="2021-01" db="UniProtKB">
        <authorList>
            <consortium name="EnsemblMetazoa"/>
        </authorList>
    </citation>
    <scope>IDENTIFICATION</scope>
</reference>
<evidence type="ECO:0000256" key="1">
    <source>
        <dbReference type="SAM" id="SignalP"/>
    </source>
</evidence>